<comment type="caution">
    <text evidence="3">The sequence shown here is derived from an EMBL/GenBank/DDBJ whole genome shotgun (WGS) entry which is preliminary data.</text>
</comment>
<keyword evidence="2" id="KW-0732">Signal</keyword>
<sequence length="144" mass="15520">MPTAKTTLATSLLVLGLAVAGCSDASPTDASEKEFCAQHDSLLVDLADMSGTTQEEALDVIRKWGRDFEEVGTPEDMPEDAREAFDLMIREVAELKDGSTAEDFDRIDQDMTPGEEKARASFEEYVLDTCGAPEVPTGTPTPTS</sequence>
<dbReference type="AlphaFoldDB" id="A0A2R7Z2W7"/>
<proteinExistence type="predicted"/>
<keyword evidence="4" id="KW-1185">Reference proteome</keyword>
<feature type="chain" id="PRO_5038993284" description="Lipoprotein" evidence="2">
    <location>
        <begin position="26"/>
        <end position="144"/>
    </location>
</feature>
<evidence type="ECO:0000256" key="1">
    <source>
        <dbReference type="SAM" id="MobiDB-lite"/>
    </source>
</evidence>
<evidence type="ECO:0000313" key="4">
    <source>
        <dbReference type="Proteomes" id="UP000244867"/>
    </source>
</evidence>
<accession>A0A2R7Z2W7</accession>
<dbReference type="RefSeq" id="WP_108343171.1">
    <property type="nucleotide sequence ID" value="NZ_PYXZ01000001.1"/>
</dbReference>
<evidence type="ECO:0000256" key="2">
    <source>
        <dbReference type="SAM" id="SignalP"/>
    </source>
</evidence>
<gene>
    <name evidence="3" type="ORF">C7S10_04700</name>
</gene>
<dbReference type="PROSITE" id="PS51257">
    <property type="entry name" value="PROKAR_LIPOPROTEIN"/>
    <property type="match status" value="1"/>
</dbReference>
<feature type="region of interest" description="Disordered" evidence="1">
    <location>
        <begin position="100"/>
        <end position="119"/>
    </location>
</feature>
<dbReference type="Proteomes" id="UP000244867">
    <property type="component" value="Unassembled WGS sequence"/>
</dbReference>
<evidence type="ECO:0000313" key="3">
    <source>
        <dbReference type="EMBL" id="PUA82985.1"/>
    </source>
</evidence>
<name>A0A2R7Z2W7_9ACTN</name>
<reference evidence="3 4" key="1">
    <citation type="submission" date="2018-03" db="EMBL/GenBank/DDBJ databases">
        <authorList>
            <person name="Keele B.F."/>
        </authorList>
    </citation>
    <scope>NUCLEOTIDE SEQUENCE [LARGE SCALE GENOMIC DNA]</scope>
    <source>
        <strain evidence="3 4">IB-3</strain>
    </source>
</reference>
<organism evidence="3 4">
    <name type="scientific">Nocardioides currus</name>
    <dbReference type="NCBI Taxonomy" id="2133958"/>
    <lineage>
        <taxon>Bacteria</taxon>
        <taxon>Bacillati</taxon>
        <taxon>Actinomycetota</taxon>
        <taxon>Actinomycetes</taxon>
        <taxon>Propionibacteriales</taxon>
        <taxon>Nocardioidaceae</taxon>
        <taxon>Nocardioides</taxon>
    </lineage>
</organism>
<feature type="signal peptide" evidence="2">
    <location>
        <begin position="1"/>
        <end position="25"/>
    </location>
</feature>
<dbReference type="EMBL" id="PYXZ01000001">
    <property type="protein sequence ID" value="PUA82985.1"/>
    <property type="molecule type" value="Genomic_DNA"/>
</dbReference>
<evidence type="ECO:0008006" key="5">
    <source>
        <dbReference type="Google" id="ProtNLM"/>
    </source>
</evidence>
<dbReference type="OrthoDB" id="3786712at2"/>
<protein>
    <recommendedName>
        <fullName evidence="5">Lipoprotein</fullName>
    </recommendedName>
</protein>